<evidence type="ECO:0000313" key="3">
    <source>
        <dbReference type="Proteomes" id="UP001500393"/>
    </source>
</evidence>
<dbReference type="RefSeq" id="WP_344219375.1">
    <property type="nucleotide sequence ID" value="NZ_BAAAOS010000045.1"/>
</dbReference>
<feature type="transmembrane region" description="Helical" evidence="1">
    <location>
        <begin position="106"/>
        <end position="130"/>
    </location>
</feature>
<feature type="transmembrane region" description="Helical" evidence="1">
    <location>
        <begin position="80"/>
        <end position="100"/>
    </location>
</feature>
<accession>A0ABN2E5Z7</accession>
<keyword evidence="1" id="KW-0472">Membrane</keyword>
<sequence length="215" mass="23609">MTKSVAGRAWFGVTAAVVAIGIVVQCFVTANGREGFFQETPERVLNVFAFFTIQSNLLLGGTCLLLALQPDRWQSSVFRTLRLNGVLCIAVTGIVYHLVLSGTDELSGWAVVTNLILHTLTPLLGVLGWLIFGPRRQTDWQIVGWSIVFPLLWLAFTLVRGEGTGFYPYPFVDVADHGYGQVLLNCLLVALLFLALAAGTTLLDRRMAQKAPIER</sequence>
<comment type="caution">
    <text evidence="2">The sequence shown here is derived from an EMBL/GenBank/DDBJ whole genome shotgun (WGS) entry which is preliminary data.</text>
</comment>
<protein>
    <submittedName>
        <fullName evidence="2">Pr6Pr family membrane protein</fullName>
    </submittedName>
</protein>
<feature type="transmembrane region" description="Helical" evidence="1">
    <location>
        <begin position="179"/>
        <end position="203"/>
    </location>
</feature>
<feature type="transmembrane region" description="Helical" evidence="1">
    <location>
        <begin position="142"/>
        <end position="159"/>
    </location>
</feature>
<dbReference type="NCBIfam" id="NF038065">
    <property type="entry name" value="Pr6Pr"/>
    <property type="match status" value="1"/>
</dbReference>
<gene>
    <name evidence="2" type="ORF">GCM10009789_57660</name>
</gene>
<keyword evidence="1" id="KW-0812">Transmembrane</keyword>
<feature type="transmembrane region" description="Helical" evidence="1">
    <location>
        <begin position="44"/>
        <end position="68"/>
    </location>
</feature>
<proteinExistence type="predicted"/>
<dbReference type="InterPro" id="IPR049713">
    <property type="entry name" value="Pr6Pr-like"/>
</dbReference>
<feature type="transmembrane region" description="Helical" evidence="1">
    <location>
        <begin position="9"/>
        <end position="32"/>
    </location>
</feature>
<evidence type="ECO:0000313" key="2">
    <source>
        <dbReference type="EMBL" id="GAA1596181.1"/>
    </source>
</evidence>
<name>A0ABN2E5Z7_9ACTN</name>
<organism evidence="2 3">
    <name type="scientific">Kribbella sancticallisti</name>
    <dbReference type="NCBI Taxonomy" id="460087"/>
    <lineage>
        <taxon>Bacteria</taxon>
        <taxon>Bacillati</taxon>
        <taxon>Actinomycetota</taxon>
        <taxon>Actinomycetes</taxon>
        <taxon>Propionibacteriales</taxon>
        <taxon>Kribbellaceae</taxon>
        <taxon>Kribbella</taxon>
    </lineage>
</organism>
<evidence type="ECO:0000256" key="1">
    <source>
        <dbReference type="SAM" id="Phobius"/>
    </source>
</evidence>
<dbReference type="EMBL" id="BAAAOS010000045">
    <property type="protein sequence ID" value="GAA1596181.1"/>
    <property type="molecule type" value="Genomic_DNA"/>
</dbReference>
<keyword evidence="3" id="KW-1185">Reference proteome</keyword>
<dbReference type="Proteomes" id="UP001500393">
    <property type="component" value="Unassembled WGS sequence"/>
</dbReference>
<reference evidence="2 3" key="1">
    <citation type="journal article" date="2019" name="Int. J. Syst. Evol. Microbiol.">
        <title>The Global Catalogue of Microorganisms (GCM) 10K type strain sequencing project: providing services to taxonomists for standard genome sequencing and annotation.</title>
        <authorList>
            <consortium name="The Broad Institute Genomics Platform"/>
            <consortium name="The Broad Institute Genome Sequencing Center for Infectious Disease"/>
            <person name="Wu L."/>
            <person name="Ma J."/>
        </authorList>
    </citation>
    <scope>NUCLEOTIDE SEQUENCE [LARGE SCALE GENOMIC DNA]</scope>
    <source>
        <strain evidence="2 3">JCM 14969</strain>
    </source>
</reference>
<keyword evidence="1" id="KW-1133">Transmembrane helix</keyword>